<organism evidence="2 3">
    <name type="scientific">Cohnella yongneupensis</name>
    <dbReference type="NCBI Taxonomy" id="425006"/>
    <lineage>
        <taxon>Bacteria</taxon>
        <taxon>Bacillati</taxon>
        <taxon>Bacillota</taxon>
        <taxon>Bacilli</taxon>
        <taxon>Bacillales</taxon>
        <taxon>Paenibacillaceae</taxon>
        <taxon>Cohnella</taxon>
    </lineage>
</organism>
<protein>
    <recommendedName>
        <fullName evidence="4">Flagellar assembly protein H</fullName>
    </recommendedName>
</protein>
<sequence length="95" mass="11026">MKRKKRSSRLRKRVGGKAKVRGSGTRKRPTTRRRKSRSGIGKLRNRSLIRGRRRRIASRLQRPRADLTQAYNEGYNAGFSKGFEDGHQIAYEQQA</sequence>
<evidence type="ECO:0000256" key="1">
    <source>
        <dbReference type="SAM" id="MobiDB-lite"/>
    </source>
</evidence>
<feature type="region of interest" description="Disordered" evidence="1">
    <location>
        <begin position="1"/>
        <end position="63"/>
    </location>
</feature>
<reference evidence="3" key="1">
    <citation type="journal article" date="2019" name="Int. J. Syst. Evol. Microbiol.">
        <title>The Global Catalogue of Microorganisms (GCM) 10K type strain sequencing project: providing services to taxonomists for standard genome sequencing and annotation.</title>
        <authorList>
            <consortium name="The Broad Institute Genomics Platform"/>
            <consortium name="The Broad Institute Genome Sequencing Center for Infectious Disease"/>
            <person name="Wu L."/>
            <person name="Ma J."/>
        </authorList>
    </citation>
    <scope>NUCLEOTIDE SEQUENCE [LARGE SCALE GENOMIC DNA]</scope>
    <source>
        <strain evidence="3">CGMCC 1.18578</strain>
    </source>
</reference>
<keyword evidence="3" id="KW-1185">Reference proteome</keyword>
<name>A0ABW0QU38_9BACL</name>
<proteinExistence type="predicted"/>
<evidence type="ECO:0000313" key="3">
    <source>
        <dbReference type="Proteomes" id="UP001596108"/>
    </source>
</evidence>
<accession>A0ABW0QU38</accession>
<comment type="caution">
    <text evidence="2">The sequence shown here is derived from an EMBL/GenBank/DDBJ whole genome shotgun (WGS) entry which is preliminary data.</text>
</comment>
<dbReference type="RefSeq" id="WP_378110342.1">
    <property type="nucleotide sequence ID" value="NZ_JBHSNC010000010.1"/>
</dbReference>
<dbReference type="EMBL" id="JBHSNC010000010">
    <property type="protein sequence ID" value="MFC5528501.1"/>
    <property type="molecule type" value="Genomic_DNA"/>
</dbReference>
<dbReference type="Proteomes" id="UP001596108">
    <property type="component" value="Unassembled WGS sequence"/>
</dbReference>
<evidence type="ECO:0008006" key="4">
    <source>
        <dbReference type="Google" id="ProtNLM"/>
    </source>
</evidence>
<feature type="compositionally biased region" description="Basic residues" evidence="1">
    <location>
        <begin position="1"/>
        <end position="57"/>
    </location>
</feature>
<gene>
    <name evidence="2" type="ORF">ACFPQ4_03420</name>
</gene>
<evidence type="ECO:0000313" key="2">
    <source>
        <dbReference type="EMBL" id="MFC5528501.1"/>
    </source>
</evidence>